<dbReference type="PANTHER" id="PTHR42785:SF1">
    <property type="entry name" value="DNA TOPOISOMERASE"/>
    <property type="match status" value="1"/>
</dbReference>
<evidence type="ECO:0000259" key="1">
    <source>
        <dbReference type="Pfam" id="PF01396"/>
    </source>
</evidence>
<sequence length="179" mass="20593">MHKEPLFESARHVEHCPKCGSALQLRRGKKKLFLGCSAYPACDYLKPLQQHDSKILKVLQQVCPQCAHPLVLRQGHYGMFIGCSHFPSCDYIVHDEVESAEPQQNVPCPSCQKGLLVARRGRQGKVFYACDQFPKCRFSLPNQPYNRTCPKCGYTLAFHKNERHYQCCHKACRHQFEVE</sequence>
<proteinExistence type="predicted"/>
<organism evidence="2 3">
    <name type="scientific">Chelonobacter oris</name>
    <dbReference type="NCBI Taxonomy" id="505317"/>
    <lineage>
        <taxon>Bacteria</taxon>
        <taxon>Pseudomonadati</taxon>
        <taxon>Pseudomonadota</taxon>
        <taxon>Gammaproteobacteria</taxon>
        <taxon>Pasteurellales</taxon>
        <taxon>Pasteurellaceae</taxon>
        <taxon>Chelonobacter</taxon>
    </lineage>
</organism>
<dbReference type="InterPro" id="IPR000380">
    <property type="entry name" value="Topo_IA"/>
</dbReference>
<reference evidence="2 3" key="1">
    <citation type="submission" date="2014-11" db="EMBL/GenBank/DDBJ databases">
        <title>Draft genome sequence of Chelonobacter oris 1662T, associated with respiratory disease in Hermann's Tortoises.</title>
        <authorList>
            <person name="Kudirkiene E."/>
            <person name="Hansen M.J."/>
            <person name="Bojesen A.M."/>
        </authorList>
    </citation>
    <scope>NUCLEOTIDE SEQUENCE [LARGE SCALE GENOMIC DNA]</scope>
    <source>
        <strain evidence="2 3">1662</strain>
    </source>
</reference>
<protein>
    <recommendedName>
        <fullName evidence="1">DNA topoisomerase type IA zn finger domain-containing protein</fullName>
    </recommendedName>
</protein>
<dbReference type="InterPro" id="IPR013498">
    <property type="entry name" value="Topo_IA_Znf"/>
</dbReference>
<dbReference type="Pfam" id="PF01396">
    <property type="entry name" value="Zn_ribbon_Top1"/>
    <property type="match status" value="3"/>
</dbReference>
<feature type="domain" description="DNA topoisomerase type IA zn finger" evidence="1">
    <location>
        <begin position="61"/>
        <end position="94"/>
    </location>
</feature>
<dbReference type="RefSeq" id="WP_034611797.1">
    <property type="nucleotide sequence ID" value="NZ_JSUM01000001.1"/>
</dbReference>
<accession>A0A0A3AQ02</accession>
<dbReference type="GO" id="GO:0005694">
    <property type="term" value="C:chromosome"/>
    <property type="evidence" value="ECO:0007669"/>
    <property type="project" value="InterPro"/>
</dbReference>
<dbReference type="AlphaFoldDB" id="A0A0A3AQ02"/>
<dbReference type="Proteomes" id="UP000030380">
    <property type="component" value="Unassembled WGS sequence"/>
</dbReference>
<keyword evidence="3" id="KW-1185">Reference proteome</keyword>
<evidence type="ECO:0000313" key="3">
    <source>
        <dbReference type="Proteomes" id="UP000030380"/>
    </source>
</evidence>
<dbReference type="Gene3D" id="3.30.65.10">
    <property type="entry name" value="Bacterial Topoisomerase I, domain 1"/>
    <property type="match status" value="3"/>
</dbReference>
<name>A0A0A3AQ02_9PAST</name>
<dbReference type="GO" id="GO:0003677">
    <property type="term" value="F:DNA binding"/>
    <property type="evidence" value="ECO:0007669"/>
    <property type="project" value="InterPro"/>
</dbReference>
<feature type="domain" description="DNA topoisomerase type IA zn finger" evidence="1">
    <location>
        <begin position="107"/>
        <end position="144"/>
    </location>
</feature>
<comment type="caution">
    <text evidence="2">The sequence shown here is derived from an EMBL/GenBank/DDBJ whole genome shotgun (WGS) entry which is preliminary data.</text>
</comment>
<evidence type="ECO:0000313" key="2">
    <source>
        <dbReference type="EMBL" id="KGQ71498.1"/>
    </source>
</evidence>
<dbReference type="STRING" id="505317.OA57_00030"/>
<dbReference type="EMBL" id="JSUM01000001">
    <property type="protein sequence ID" value="KGQ71498.1"/>
    <property type="molecule type" value="Genomic_DNA"/>
</dbReference>
<feature type="domain" description="DNA topoisomerase type IA zn finger" evidence="1">
    <location>
        <begin position="13"/>
        <end position="50"/>
    </location>
</feature>
<dbReference type="GO" id="GO:0006265">
    <property type="term" value="P:DNA topological change"/>
    <property type="evidence" value="ECO:0007669"/>
    <property type="project" value="InterPro"/>
</dbReference>
<dbReference type="GO" id="GO:0003917">
    <property type="term" value="F:DNA topoisomerase type I (single strand cut, ATP-independent) activity"/>
    <property type="evidence" value="ECO:0007669"/>
    <property type="project" value="InterPro"/>
</dbReference>
<gene>
    <name evidence="2" type="ORF">OA57_00030</name>
</gene>
<dbReference type="OrthoDB" id="6412825at2"/>
<dbReference type="PANTHER" id="PTHR42785">
    <property type="entry name" value="DNA TOPOISOMERASE, TYPE IA, CORE"/>
    <property type="match status" value="1"/>
</dbReference>
<dbReference type="SUPFAM" id="SSF57783">
    <property type="entry name" value="Zinc beta-ribbon"/>
    <property type="match status" value="3"/>
</dbReference>